<protein>
    <submittedName>
        <fullName evidence="1">Uncharacterized protein</fullName>
    </submittedName>
</protein>
<dbReference type="EMBL" id="JAIWYP010000012">
    <property type="protein sequence ID" value="KAH3727779.1"/>
    <property type="molecule type" value="Genomic_DNA"/>
</dbReference>
<proteinExistence type="predicted"/>
<evidence type="ECO:0000313" key="1">
    <source>
        <dbReference type="EMBL" id="KAH3727779.1"/>
    </source>
</evidence>
<evidence type="ECO:0000313" key="2">
    <source>
        <dbReference type="Proteomes" id="UP000828390"/>
    </source>
</evidence>
<reference evidence="1" key="1">
    <citation type="journal article" date="2019" name="bioRxiv">
        <title>The Genome of the Zebra Mussel, Dreissena polymorpha: A Resource for Invasive Species Research.</title>
        <authorList>
            <person name="McCartney M.A."/>
            <person name="Auch B."/>
            <person name="Kono T."/>
            <person name="Mallez S."/>
            <person name="Zhang Y."/>
            <person name="Obille A."/>
            <person name="Becker A."/>
            <person name="Abrahante J.E."/>
            <person name="Garbe J."/>
            <person name="Badalamenti J.P."/>
            <person name="Herman A."/>
            <person name="Mangelson H."/>
            <person name="Liachko I."/>
            <person name="Sullivan S."/>
            <person name="Sone E.D."/>
            <person name="Koren S."/>
            <person name="Silverstein K.A.T."/>
            <person name="Beckman K.B."/>
            <person name="Gohl D.M."/>
        </authorList>
    </citation>
    <scope>NUCLEOTIDE SEQUENCE</scope>
    <source>
        <strain evidence="1">Duluth1</strain>
        <tissue evidence="1">Whole animal</tissue>
    </source>
</reference>
<dbReference type="Proteomes" id="UP000828390">
    <property type="component" value="Unassembled WGS sequence"/>
</dbReference>
<reference evidence="1" key="2">
    <citation type="submission" date="2020-11" db="EMBL/GenBank/DDBJ databases">
        <authorList>
            <person name="McCartney M.A."/>
            <person name="Auch B."/>
            <person name="Kono T."/>
            <person name="Mallez S."/>
            <person name="Becker A."/>
            <person name="Gohl D.M."/>
            <person name="Silverstein K.A.T."/>
            <person name="Koren S."/>
            <person name="Bechman K.B."/>
            <person name="Herman A."/>
            <person name="Abrahante J.E."/>
            <person name="Garbe J."/>
        </authorList>
    </citation>
    <scope>NUCLEOTIDE SEQUENCE</scope>
    <source>
        <strain evidence="1">Duluth1</strain>
        <tissue evidence="1">Whole animal</tissue>
    </source>
</reference>
<gene>
    <name evidence="1" type="ORF">DPMN_053724</name>
</gene>
<organism evidence="1 2">
    <name type="scientific">Dreissena polymorpha</name>
    <name type="common">Zebra mussel</name>
    <name type="synonym">Mytilus polymorpha</name>
    <dbReference type="NCBI Taxonomy" id="45954"/>
    <lineage>
        <taxon>Eukaryota</taxon>
        <taxon>Metazoa</taxon>
        <taxon>Spiralia</taxon>
        <taxon>Lophotrochozoa</taxon>
        <taxon>Mollusca</taxon>
        <taxon>Bivalvia</taxon>
        <taxon>Autobranchia</taxon>
        <taxon>Heteroconchia</taxon>
        <taxon>Euheterodonta</taxon>
        <taxon>Imparidentia</taxon>
        <taxon>Neoheterodontei</taxon>
        <taxon>Myida</taxon>
        <taxon>Dreissenoidea</taxon>
        <taxon>Dreissenidae</taxon>
        <taxon>Dreissena</taxon>
    </lineage>
</organism>
<accession>A0A9D4HQJ2</accession>
<sequence>MDMEVILKGKIIAKKVVPSIDDQKLFIRRELPKRNTCLKVDNKVDAEQMYRLYRV</sequence>
<dbReference type="AlphaFoldDB" id="A0A9D4HQJ2"/>
<comment type="caution">
    <text evidence="1">The sequence shown here is derived from an EMBL/GenBank/DDBJ whole genome shotgun (WGS) entry which is preliminary data.</text>
</comment>
<name>A0A9D4HQJ2_DREPO</name>
<keyword evidence="2" id="KW-1185">Reference proteome</keyword>